<gene>
    <name evidence="2" type="ORF">CR159_02075</name>
</gene>
<reference evidence="2 3" key="1">
    <citation type="submission" date="2017-10" db="EMBL/GenBank/DDBJ databases">
        <title>Two draft genome sequences of Pusillimonas sp. strains isolated from a nitrate- and radionuclide-contaminated groundwater in Russia.</title>
        <authorList>
            <person name="Grouzdev D.S."/>
            <person name="Tourova T.P."/>
            <person name="Goeva M.A."/>
            <person name="Babich T.L."/>
            <person name="Sokolova D.S."/>
            <person name="Abdullin R."/>
            <person name="Poltaraus A.B."/>
            <person name="Toshchakov S.V."/>
            <person name="Nazina T.N."/>
        </authorList>
    </citation>
    <scope>NUCLEOTIDE SEQUENCE [LARGE SCALE GENOMIC DNA]</scope>
    <source>
        <strain evidence="2 3">JR1/69-3-13</strain>
    </source>
</reference>
<name>A0A2N4UAA8_9BURK</name>
<evidence type="ECO:0000256" key="1">
    <source>
        <dbReference type="SAM" id="MobiDB-lite"/>
    </source>
</evidence>
<dbReference type="EMBL" id="PDNW01000001">
    <property type="protein sequence ID" value="PLC51962.1"/>
    <property type="molecule type" value="Genomic_DNA"/>
</dbReference>
<feature type="compositionally biased region" description="Basic and acidic residues" evidence="1">
    <location>
        <begin position="61"/>
        <end position="77"/>
    </location>
</feature>
<comment type="caution">
    <text evidence="2">The sequence shown here is derived from an EMBL/GenBank/DDBJ whole genome shotgun (WGS) entry which is preliminary data.</text>
</comment>
<accession>A0A2N4UAA8</accession>
<sequence length="84" mass="8933">MIKIGRSEPALGPSDSSDSGNDVPLSMPDTDSDRNNTGERPQVENTGEEPLDDDIEPNKIVSEDRAGLARTAPDPERNGGVNES</sequence>
<feature type="region of interest" description="Disordered" evidence="1">
    <location>
        <begin position="1"/>
        <end position="84"/>
    </location>
</feature>
<organism evidence="2 3">
    <name type="scientific">Pollutimonas subterranea</name>
    <dbReference type="NCBI Taxonomy" id="2045210"/>
    <lineage>
        <taxon>Bacteria</taxon>
        <taxon>Pseudomonadati</taxon>
        <taxon>Pseudomonadota</taxon>
        <taxon>Betaproteobacteria</taxon>
        <taxon>Burkholderiales</taxon>
        <taxon>Alcaligenaceae</taxon>
        <taxon>Pollutimonas</taxon>
    </lineage>
</organism>
<feature type="compositionally biased region" description="Acidic residues" evidence="1">
    <location>
        <begin position="46"/>
        <end position="55"/>
    </location>
</feature>
<dbReference type="OrthoDB" id="8637338at2"/>
<keyword evidence="3" id="KW-1185">Reference proteome</keyword>
<evidence type="ECO:0000313" key="2">
    <source>
        <dbReference type="EMBL" id="PLC51962.1"/>
    </source>
</evidence>
<proteinExistence type="predicted"/>
<dbReference type="AlphaFoldDB" id="A0A2N4UAA8"/>
<dbReference type="Proteomes" id="UP000234190">
    <property type="component" value="Unassembled WGS sequence"/>
</dbReference>
<evidence type="ECO:0000313" key="3">
    <source>
        <dbReference type="Proteomes" id="UP000234190"/>
    </source>
</evidence>
<protein>
    <submittedName>
        <fullName evidence="2">MatE family transporter</fullName>
    </submittedName>
</protein>